<comment type="subcellular location">
    <subcellularLocation>
        <location evidence="3">Cytoplasm</location>
    </subcellularLocation>
</comment>
<evidence type="ECO:0000256" key="3">
    <source>
        <dbReference type="HAMAP-Rule" id="MF_00031"/>
    </source>
</evidence>
<dbReference type="InterPro" id="IPR011114">
    <property type="entry name" value="RuvA_C"/>
</dbReference>
<feature type="domain" description="DNA helicase Holliday junction RuvA type" evidence="4">
    <location>
        <begin position="1"/>
        <end position="61"/>
    </location>
</feature>
<comment type="caution">
    <text evidence="3">Lacks conserved residue(s) required for the propagation of feature annotation.</text>
</comment>
<dbReference type="Proteomes" id="UP000722336">
    <property type="component" value="Unassembled WGS sequence"/>
</dbReference>
<keyword evidence="3" id="KW-0238">DNA-binding</keyword>
<dbReference type="InterPro" id="IPR013849">
    <property type="entry name" value="DNA_helicase_Holl-junc_RuvA_I"/>
</dbReference>
<evidence type="ECO:0000313" key="6">
    <source>
        <dbReference type="EMBL" id="MBV7256040.1"/>
    </source>
</evidence>
<comment type="subunit">
    <text evidence="3">Homotetramer. Forms an RuvA(8)-RuvB(12)-Holliday junction (HJ) complex. HJ DNA is sandwiched between 2 RuvA tetramers; dsDNA enters through RuvA and exits via RuvB. An RuvB hexamer assembles on each DNA strand where it exits the tetramer. Each RuvB hexamer is contacted by two RuvA subunits (via domain III) on 2 adjacent RuvB subunits; this complex drives branch migration. In the full resolvosome a probable DNA-RuvA(4)-RuvB(12)-RuvC(2) complex forms which resolves the HJ.</text>
</comment>
<dbReference type="EMBL" id="JAGSPA010000001">
    <property type="protein sequence ID" value="MBV7256040.1"/>
    <property type="molecule type" value="Genomic_DNA"/>
</dbReference>
<reference evidence="6 7" key="1">
    <citation type="submission" date="2021-04" db="EMBL/GenBank/DDBJ databases">
        <authorList>
            <person name="Pira H."/>
            <person name="Risdian C."/>
            <person name="Wink J."/>
        </authorList>
    </citation>
    <scope>NUCLEOTIDE SEQUENCE [LARGE SCALE GENOMIC DNA]</scope>
    <source>
        <strain evidence="6 7">WHA3</strain>
    </source>
</reference>
<comment type="similarity">
    <text evidence="3">Belongs to the RuvA family.</text>
</comment>
<dbReference type="Pfam" id="PF14520">
    <property type="entry name" value="HHH_5"/>
    <property type="match status" value="1"/>
</dbReference>
<evidence type="ECO:0000256" key="1">
    <source>
        <dbReference type="ARBA" id="ARBA00022763"/>
    </source>
</evidence>
<sequence length="204" mass="20303">MIAKLTGIVDTLTADSVILDVNGVGYLVSASSRTIDELAHGHAAALLIETVIREDAFQLYGFRDADEQGWFRLLTGVQGVGARVGLAILSTLGPGELQAAIANGDKAMVARTPGVGPKLAQRLVSELADKVVPGMGVTAGAANLPGGGGAAAAGSAAAEAQSALLNLGFKPAQAAKVVAAAVEELGADAAVEAIVGLALKKAAR</sequence>
<evidence type="ECO:0000259" key="5">
    <source>
        <dbReference type="Pfam" id="PF07499"/>
    </source>
</evidence>
<keyword evidence="7" id="KW-1185">Reference proteome</keyword>
<accession>A0ABS6SC95</accession>
<dbReference type="Pfam" id="PF01330">
    <property type="entry name" value="RuvA_N"/>
    <property type="match status" value="1"/>
</dbReference>
<keyword evidence="1 3" id="KW-0227">DNA damage</keyword>
<evidence type="ECO:0000313" key="7">
    <source>
        <dbReference type="Proteomes" id="UP000722336"/>
    </source>
</evidence>
<gene>
    <name evidence="3 6" type="primary">ruvA</name>
    <name evidence="6" type="ORF">KCG44_04495</name>
</gene>
<evidence type="ECO:0000256" key="2">
    <source>
        <dbReference type="ARBA" id="ARBA00023204"/>
    </source>
</evidence>
<comment type="domain">
    <text evidence="3">Has three domains with a flexible linker between the domains II and III and assumes an 'L' shape. Domain III is highly mobile and contacts RuvB.</text>
</comment>
<dbReference type="NCBIfam" id="TIGR00084">
    <property type="entry name" value="ruvA"/>
    <property type="match status" value="1"/>
</dbReference>
<comment type="caution">
    <text evidence="6">The sequence shown here is derived from an EMBL/GenBank/DDBJ whole genome shotgun (WGS) entry which is preliminary data.</text>
</comment>
<dbReference type="RefSeq" id="WP_218444472.1">
    <property type="nucleotide sequence ID" value="NZ_JAGSPA010000001.1"/>
</dbReference>
<keyword evidence="2 3" id="KW-0234">DNA repair</keyword>
<feature type="domain" description="Holliday junction DNA helicase RuvA C-terminal" evidence="5">
    <location>
        <begin position="156"/>
        <end position="201"/>
    </location>
</feature>
<proteinExistence type="inferred from homology"/>
<keyword evidence="3" id="KW-0233">DNA recombination</keyword>
<dbReference type="Pfam" id="PF07499">
    <property type="entry name" value="RuvA_C"/>
    <property type="match status" value="1"/>
</dbReference>
<organism evidence="6 7">
    <name type="scientific">Pacificimonas pallii</name>
    <dbReference type="NCBI Taxonomy" id="2827236"/>
    <lineage>
        <taxon>Bacteria</taxon>
        <taxon>Pseudomonadati</taxon>
        <taxon>Pseudomonadota</taxon>
        <taxon>Alphaproteobacteria</taxon>
        <taxon>Sphingomonadales</taxon>
        <taxon>Sphingosinicellaceae</taxon>
        <taxon>Pacificimonas</taxon>
    </lineage>
</organism>
<feature type="region of interest" description="Domain III" evidence="3">
    <location>
        <begin position="152"/>
        <end position="204"/>
    </location>
</feature>
<comment type="function">
    <text evidence="3">The RuvA-RuvB-RuvC complex processes Holliday junction (HJ) DNA during genetic recombination and DNA repair, while the RuvA-RuvB complex plays an important role in the rescue of blocked DNA replication forks via replication fork reversal (RFR). RuvA specifically binds to HJ cruciform DNA, conferring on it an open structure. The RuvB hexamer acts as an ATP-dependent pump, pulling dsDNA into and through the RuvAB complex. HJ branch migration allows RuvC to scan DNA until it finds its consensus sequence, where it cleaves and resolves the cruciform DNA.</text>
</comment>
<name>A0ABS6SC95_9SPHN</name>
<dbReference type="HAMAP" id="MF_00031">
    <property type="entry name" value="DNA_HJ_migration_RuvA"/>
    <property type="match status" value="1"/>
</dbReference>
<evidence type="ECO:0000259" key="4">
    <source>
        <dbReference type="Pfam" id="PF01330"/>
    </source>
</evidence>
<protein>
    <recommendedName>
        <fullName evidence="3">Holliday junction branch migration complex subunit RuvA</fullName>
    </recommendedName>
</protein>
<keyword evidence="3" id="KW-0963">Cytoplasm</keyword>
<dbReference type="InterPro" id="IPR000085">
    <property type="entry name" value="RuvA"/>
</dbReference>